<organism evidence="4 5">
    <name type="scientific">Lebetimonas natsushimae</name>
    <dbReference type="NCBI Taxonomy" id="1936991"/>
    <lineage>
        <taxon>Bacteria</taxon>
        <taxon>Pseudomonadati</taxon>
        <taxon>Campylobacterota</taxon>
        <taxon>Epsilonproteobacteria</taxon>
        <taxon>Nautiliales</taxon>
        <taxon>Nautiliaceae</taxon>
        <taxon>Lebetimonas</taxon>
    </lineage>
</organism>
<protein>
    <recommendedName>
        <fullName evidence="3">HPt domain-containing protein</fullName>
    </recommendedName>
</protein>
<keyword evidence="1" id="KW-0597">Phosphoprotein</keyword>
<evidence type="ECO:0000256" key="2">
    <source>
        <dbReference type="SAM" id="Coils"/>
    </source>
</evidence>
<accession>A0A292YCX7</accession>
<feature type="domain" description="HPt" evidence="3">
    <location>
        <begin position="178"/>
        <end position="272"/>
    </location>
</feature>
<evidence type="ECO:0000256" key="1">
    <source>
        <dbReference type="PROSITE-ProRule" id="PRU00110"/>
    </source>
</evidence>
<feature type="modified residue" description="Phosphohistidine" evidence="1">
    <location>
        <position position="217"/>
    </location>
</feature>
<dbReference type="PROSITE" id="PS50894">
    <property type="entry name" value="HPT"/>
    <property type="match status" value="1"/>
</dbReference>
<proteinExistence type="predicted"/>
<gene>
    <name evidence="4" type="ORF">LNAT_P0578</name>
</gene>
<dbReference type="SUPFAM" id="SSF47226">
    <property type="entry name" value="Histidine-containing phosphotransfer domain, HPT domain"/>
    <property type="match status" value="1"/>
</dbReference>
<evidence type="ECO:0000259" key="3">
    <source>
        <dbReference type="PROSITE" id="PS50894"/>
    </source>
</evidence>
<dbReference type="OrthoDB" id="5373188at2"/>
<dbReference type="InterPro" id="IPR036641">
    <property type="entry name" value="HPT_dom_sf"/>
</dbReference>
<evidence type="ECO:0000313" key="4">
    <source>
        <dbReference type="EMBL" id="GAX87283.1"/>
    </source>
</evidence>
<dbReference type="InterPro" id="IPR008207">
    <property type="entry name" value="Sig_transdc_His_kin_Hpt_dom"/>
</dbReference>
<dbReference type="AlphaFoldDB" id="A0A292YCX7"/>
<keyword evidence="2" id="KW-0175">Coiled coil</keyword>
<dbReference type="EMBL" id="BDME01000001">
    <property type="protein sequence ID" value="GAX87283.1"/>
    <property type="molecule type" value="Genomic_DNA"/>
</dbReference>
<sequence length="331" mass="38869">MIIYENGKIIAVSKNLLNLFNASLEKVSEIITKIELEMAILNQHSIELFNIVFKIKKEELLTLKNLDIYILEKIEEKSFNTEEPLLNTSINQPNIQNPDQFELEKPLINDNEVLNIPIEETPQTLSVPEIIEEEENKPIELNFNDNITECEKIFEKKDKINETIKKELQLATEDLGIDEKMANELFEDLLNQIKNKKNELYKAINAQNYEEIHKIAHYLKGACLNLRLSNLAFIFKTIDEESKNKTEINKIKELTDKLYDYINPLFNKEETKNTKNIEIDPKIKHLVINTIRYYLETQDEKKFQQDKKYIEKLLNTRIDNINDLEGILKGN</sequence>
<dbReference type="Proteomes" id="UP000217944">
    <property type="component" value="Unassembled WGS sequence"/>
</dbReference>
<name>A0A292YCX7_9BACT</name>
<keyword evidence="5" id="KW-1185">Reference proteome</keyword>
<dbReference type="RefSeq" id="WP_096258431.1">
    <property type="nucleotide sequence ID" value="NZ_BDME01000001.1"/>
</dbReference>
<dbReference type="GO" id="GO:0000160">
    <property type="term" value="P:phosphorelay signal transduction system"/>
    <property type="evidence" value="ECO:0007669"/>
    <property type="project" value="InterPro"/>
</dbReference>
<dbReference type="GO" id="GO:0004672">
    <property type="term" value="F:protein kinase activity"/>
    <property type="evidence" value="ECO:0007669"/>
    <property type="project" value="UniProtKB-ARBA"/>
</dbReference>
<reference evidence="4 5" key="1">
    <citation type="journal article" date="2017" name="Syst. Appl. Microbiol.">
        <title>Lebetimonas natsushimae sp. nov., a novel strictly anaerobic, moderately thermophilic chemoautotroph isolated from a deep-sea hydrothermal vent polychaete nest in the Mid-Okinawa Trough.</title>
        <authorList>
            <person name="Nagata R."/>
            <person name="Takaki Y."/>
            <person name="Tame A."/>
            <person name="Nunoura T."/>
            <person name="Muto H."/>
            <person name="Mino S."/>
            <person name="Sawayama S."/>
            <person name="Takai K."/>
            <person name="Nakagawa S."/>
        </authorList>
    </citation>
    <scope>NUCLEOTIDE SEQUENCE [LARGE SCALE GENOMIC DNA]</scope>
    <source>
        <strain evidence="4 5">HS1857</strain>
    </source>
</reference>
<evidence type="ECO:0000313" key="5">
    <source>
        <dbReference type="Proteomes" id="UP000217944"/>
    </source>
</evidence>
<dbReference type="Gene3D" id="1.20.120.160">
    <property type="entry name" value="HPT domain"/>
    <property type="match status" value="1"/>
</dbReference>
<feature type="coiled-coil region" evidence="2">
    <location>
        <begin position="179"/>
        <end position="206"/>
    </location>
</feature>
<comment type="caution">
    <text evidence="4">The sequence shown here is derived from an EMBL/GenBank/DDBJ whole genome shotgun (WGS) entry which is preliminary data.</text>
</comment>